<dbReference type="AlphaFoldDB" id="A0A9D4STQ9"/>
<reference evidence="2" key="1">
    <citation type="journal article" date="2020" name="Cell">
        <title>Large-Scale Comparative Analyses of Tick Genomes Elucidate Their Genetic Diversity and Vector Capacities.</title>
        <authorList>
            <consortium name="Tick Genome and Microbiome Consortium (TIGMIC)"/>
            <person name="Jia N."/>
            <person name="Wang J."/>
            <person name="Shi W."/>
            <person name="Du L."/>
            <person name="Sun Y."/>
            <person name="Zhan W."/>
            <person name="Jiang J.F."/>
            <person name="Wang Q."/>
            <person name="Zhang B."/>
            <person name="Ji P."/>
            <person name="Bell-Sakyi L."/>
            <person name="Cui X.M."/>
            <person name="Yuan T.T."/>
            <person name="Jiang B.G."/>
            <person name="Yang W.F."/>
            <person name="Lam T.T."/>
            <person name="Chang Q.C."/>
            <person name="Ding S.J."/>
            <person name="Wang X.J."/>
            <person name="Zhu J.G."/>
            <person name="Ruan X.D."/>
            <person name="Zhao L."/>
            <person name="Wei J.T."/>
            <person name="Ye R.Z."/>
            <person name="Que T.C."/>
            <person name="Du C.H."/>
            <person name="Zhou Y.H."/>
            <person name="Cheng J.X."/>
            <person name="Dai P.F."/>
            <person name="Guo W.B."/>
            <person name="Han X.H."/>
            <person name="Huang E.J."/>
            <person name="Li L.F."/>
            <person name="Wei W."/>
            <person name="Gao Y.C."/>
            <person name="Liu J.Z."/>
            <person name="Shao H.Z."/>
            <person name="Wang X."/>
            <person name="Wang C.C."/>
            <person name="Yang T.C."/>
            <person name="Huo Q.B."/>
            <person name="Li W."/>
            <person name="Chen H.Y."/>
            <person name="Chen S.E."/>
            <person name="Zhou L.G."/>
            <person name="Ni X.B."/>
            <person name="Tian J.H."/>
            <person name="Sheng Y."/>
            <person name="Liu T."/>
            <person name="Pan Y.S."/>
            <person name="Xia L.Y."/>
            <person name="Li J."/>
            <person name="Zhao F."/>
            <person name="Cao W.C."/>
        </authorList>
    </citation>
    <scope>NUCLEOTIDE SEQUENCE</scope>
    <source>
        <strain evidence="2">Rsan-2018</strain>
    </source>
</reference>
<organism evidence="2 3">
    <name type="scientific">Rhipicephalus sanguineus</name>
    <name type="common">Brown dog tick</name>
    <name type="synonym">Ixodes sanguineus</name>
    <dbReference type="NCBI Taxonomy" id="34632"/>
    <lineage>
        <taxon>Eukaryota</taxon>
        <taxon>Metazoa</taxon>
        <taxon>Ecdysozoa</taxon>
        <taxon>Arthropoda</taxon>
        <taxon>Chelicerata</taxon>
        <taxon>Arachnida</taxon>
        <taxon>Acari</taxon>
        <taxon>Parasitiformes</taxon>
        <taxon>Ixodida</taxon>
        <taxon>Ixodoidea</taxon>
        <taxon>Ixodidae</taxon>
        <taxon>Rhipicephalinae</taxon>
        <taxon>Rhipicephalus</taxon>
        <taxon>Rhipicephalus</taxon>
    </lineage>
</organism>
<keyword evidence="1" id="KW-1133">Transmembrane helix</keyword>
<gene>
    <name evidence="2" type="ORF">HPB52_005666</name>
</gene>
<dbReference type="Proteomes" id="UP000821837">
    <property type="component" value="Chromosome 6"/>
</dbReference>
<name>A0A9D4STQ9_RHISA</name>
<feature type="transmembrane region" description="Helical" evidence="1">
    <location>
        <begin position="17"/>
        <end position="33"/>
    </location>
</feature>
<reference evidence="2" key="2">
    <citation type="submission" date="2021-09" db="EMBL/GenBank/DDBJ databases">
        <authorList>
            <person name="Jia N."/>
            <person name="Wang J."/>
            <person name="Shi W."/>
            <person name="Du L."/>
            <person name="Sun Y."/>
            <person name="Zhan W."/>
            <person name="Jiang J."/>
            <person name="Wang Q."/>
            <person name="Zhang B."/>
            <person name="Ji P."/>
            <person name="Sakyi L.B."/>
            <person name="Cui X."/>
            <person name="Yuan T."/>
            <person name="Jiang B."/>
            <person name="Yang W."/>
            <person name="Lam T.T.-Y."/>
            <person name="Chang Q."/>
            <person name="Ding S."/>
            <person name="Wang X."/>
            <person name="Zhu J."/>
            <person name="Ruan X."/>
            <person name="Zhao L."/>
            <person name="Wei J."/>
            <person name="Que T."/>
            <person name="Du C."/>
            <person name="Cheng J."/>
            <person name="Dai P."/>
            <person name="Han X."/>
            <person name="Huang E."/>
            <person name="Gao Y."/>
            <person name="Liu J."/>
            <person name="Shao H."/>
            <person name="Ye R."/>
            <person name="Li L."/>
            <person name="Wei W."/>
            <person name="Wang X."/>
            <person name="Wang C."/>
            <person name="Huo Q."/>
            <person name="Li W."/>
            <person name="Guo W."/>
            <person name="Chen H."/>
            <person name="Chen S."/>
            <person name="Zhou L."/>
            <person name="Zhou L."/>
            <person name="Ni X."/>
            <person name="Tian J."/>
            <person name="Zhou Y."/>
            <person name="Sheng Y."/>
            <person name="Liu T."/>
            <person name="Pan Y."/>
            <person name="Xia L."/>
            <person name="Li J."/>
            <person name="Zhao F."/>
            <person name="Cao W."/>
        </authorList>
    </citation>
    <scope>NUCLEOTIDE SEQUENCE</scope>
    <source>
        <strain evidence="2">Rsan-2018</strain>
        <tissue evidence="2">Larvae</tissue>
    </source>
</reference>
<keyword evidence="1" id="KW-0472">Membrane</keyword>
<sequence length="96" mass="11280">MGGRTLIMRRLLRRRRFLLLAGLCNYGLYHWIWGRTSSDQGVSGHRWERPLPVGHRIRTMECTVPQFDSLDPSVKPYVRHDLKSMCQGKPNFLSIR</sequence>
<dbReference type="EMBL" id="JABSTV010001252">
    <property type="protein sequence ID" value="KAH7946892.1"/>
    <property type="molecule type" value="Genomic_DNA"/>
</dbReference>
<evidence type="ECO:0000313" key="2">
    <source>
        <dbReference type="EMBL" id="KAH7946892.1"/>
    </source>
</evidence>
<evidence type="ECO:0000313" key="3">
    <source>
        <dbReference type="Proteomes" id="UP000821837"/>
    </source>
</evidence>
<keyword evidence="1" id="KW-0812">Transmembrane</keyword>
<accession>A0A9D4STQ9</accession>
<evidence type="ECO:0000256" key="1">
    <source>
        <dbReference type="SAM" id="Phobius"/>
    </source>
</evidence>
<keyword evidence="3" id="KW-1185">Reference proteome</keyword>
<proteinExistence type="predicted"/>
<comment type="caution">
    <text evidence="2">The sequence shown here is derived from an EMBL/GenBank/DDBJ whole genome shotgun (WGS) entry which is preliminary data.</text>
</comment>
<protein>
    <submittedName>
        <fullName evidence="2">Uncharacterized protein</fullName>
    </submittedName>
</protein>